<evidence type="ECO:0000313" key="5">
    <source>
        <dbReference type="Proteomes" id="UP001622594"/>
    </source>
</evidence>
<dbReference type="PANTHER" id="PTHR36933">
    <property type="entry name" value="SLL0788 PROTEIN"/>
    <property type="match status" value="1"/>
</dbReference>
<sequence>MDPTRTSTRRLAALTAAAALTVGLVLAGCDSNDTSPPASTSPATSAEVPATAQSGAHNAADVAFAQQMIPHHRQAVVMSQMARSHAGTQDVKDLAEQIEKAQEPEIRTMTGWLKAWSEEVPEGMHGMHDPGGGDPNGTMPGMMSDRQMTELDRASGRTFDTMFLTMMIEHHEGAIDMAEAEKQHGAYGPAKDLADRIIKTQTAEITDMREMLQGN</sequence>
<feature type="region of interest" description="Disordered" evidence="1">
    <location>
        <begin position="33"/>
        <end position="54"/>
    </location>
</feature>
<proteinExistence type="predicted"/>
<organism evidence="4 5">
    <name type="scientific">Streptomyces zaomyceticus</name>
    <dbReference type="NCBI Taxonomy" id="68286"/>
    <lineage>
        <taxon>Bacteria</taxon>
        <taxon>Bacillati</taxon>
        <taxon>Actinomycetota</taxon>
        <taxon>Actinomycetes</taxon>
        <taxon>Kitasatosporales</taxon>
        <taxon>Streptomycetaceae</taxon>
        <taxon>Streptomyces</taxon>
    </lineage>
</organism>
<protein>
    <submittedName>
        <fullName evidence="4">DUF305 domain-containing protein</fullName>
    </submittedName>
</protein>
<feature type="domain" description="DUF305" evidence="3">
    <location>
        <begin position="61"/>
        <end position="212"/>
    </location>
</feature>
<keyword evidence="2" id="KW-0732">Signal</keyword>
<gene>
    <name evidence="4" type="ORF">OG814_36715</name>
</gene>
<evidence type="ECO:0000259" key="3">
    <source>
        <dbReference type="Pfam" id="PF03713"/>
    </source>
</evidence>
<dbReference type="InterPro" id="IPR005183">
    <property type="entry name" value="DUF305_CopM-like"/>
</dbReference>
<dbReference type="InterPro" id="IPR012347">
    <property type="entry name" value="Ferritin-like"/>
</dbReference>
<evidence type="ECO:0000256" key="2">
    <source>
        <dbReference type="SAM" id="SignalP"/>
    </source>
</evidence>
<evidence type="ECO:0000313" key="4">
    <source>
        <dbReference type="EMBL" id="WTR74440.1"/>
    </source>
</evidence>
<dbReference type="Pfam" id="PF03713">
    <property type="entry name" value="DUF305"/>
    <property type="match status" value="1"/>
</dbReference>
<dbReference type="RefSeq" id="WP_327160154.1">
    <property type="nucleotide sequence ID" value="NZ_CP108062.1"/>
</dbReference>
<dbReference type="EMBL" id="CP108188">
    <property type="protein sequence ID" value="WTR74440.1"/>
    <property type="molecule type" value="Genomic_DNA"/>
</dbReference>
<dbReference type="Proteomes" id="UP001622594">
    <property type="component" value="Chromosome"/>
</dbReference>
<dbReference type="PROSITE" id="PS51257">
    <property type="entry name" value="PROKAR_LIPOPROTEIN"/>
    <property type="match status" value="1"/>
</dbReference>
<reference evidence="4 5" key="1">
    <citation type="submission" date="2022-10" db="EMBL/GenBank/DDBJ databases">
        <title>The complete genomes of actinobacterial strains from the NBC collection.</title>
        <authorList>
            <person name="Joergensen T.S."/>
            <person name="Alvarez Arevalo M."/>
            <person name="Sterndorff E.B."/>
            <person name="Faurdal D."/>
            <person name="Vuksanovic O."/>
            <person name="Mourched A.-S."/>
            <person name="Charusanti P."/>
            <person name="Shaw S."/>
            <person name="Blin K."/>
            <person name="Weber T."/>
        </authorList>
    </citation>
    <scope>NUCLEOTIDE SEQUENCE [LARGE SCALE GENOMIC DNA]</scope>
    <source>
        <strain evidence="4 5">NBC_00123</strain>
    </source>
</reference>
<accession>A0ABZ1LNT5</accession>
<evidence type="ECO:0000256" key="1">
    <source>
        <dbReference type="SAM" id="MobiDB-lite"/>
    </source>
</evidence>
<feature type="signal peptide" evidence="2">
    <location>
        <begin position="1"/>
        <end position="27"/>
    </location>
</feature>
<feature type="compositionally biased region" description="Low complexity" evidence="1">
    <location>
        <begin position="33"/>
        <end position="52"/>
    </location>
</feature>
<dbReference type="Gene3D" id="1.20.1260.10">
    <property type="match status" value="1"/>
</dbReference>
<feature type="chain" id="PRO_5045388337" evidence="2">
    <location>
        <begin position="28"/>
        <end position="215"/>
    </location>
</feature>
<name>A0ABZ1LNT5_9ACTN</name>
<keyword evidence="5" id="KW-1185">Reference proteome</keyword>
<dbReference type="PANTHER" id="PTHR36933:SF1">
    <property type="entry name" value="SLL0788 PROTEIN"/>
    <property type="match status" value="1"/>
</dbReference>